<reference evidence="1 2" key="1">
    <citation type="submission" date="2020-07" db="EMBL/GenBank/DDBJ databases">
        <title>Sequencing the genomes of 1000 actinobacteria strains.</title>
        <authorList>
            <person name="Klenk H.-P."/>
        </authorList>
    </citation>
    <scope>NUCLEOTIDE SEQUENCE [LARGE SCALE GENOMIC DNA]</scope>
    <source>
        <strain evidence="1 2">DSM 26474</strain>
    </source>
</reference>
<keyword evidence="2" id="KW-1185">Reference proteome</keyword>
<dbReference type="AlphaFoldDB" id="A0A852SNY1"/>
<comment type="caution">
    <text evidence="1">The sequence shown here is derived from an EMBL/GenBank/DDBJ whole genome shotgun (WGS) entry which is preliminary data.</text>
</comment>
<dbReference type="EMBL" id="JACCBM010000001">
    <property type="protein sequence ID" value="NYD70561.1"/>
    <property type="molecule type" value="Genomic_DNA"/>
</dbReference>
<dbReference type="Proteomes" id="UP000549913">
    <property type="component" value="Unassembled WGS sequence"/>
</dbReference>
<evidence type="ECO:0000313" key="2">
    <source>
        <dbReference type="Proteomes" id="UP000549913"/>
    </source>
</evidence>
<protein>
    <submittedName>
        <fullName evidence="1">Uncharacterized protein</fullName>
    </submittedName>
</protein>
<name>A0A852SNY1_9MICO</name>
<sequence>MSAHERFSGRLRRCRQCGIRVPRSEMVYGHRACSEDCANNLWFKETFDAFVD</sequence>
<proteinExistence type="predicted"/>
<dbReference type="RefSeq" id="WP_179547668.1">
    <property type="nucleotide sequence ID" value="NZ_BSEW01000001.1"/>
</dbReference>
<gene>
    <name evidence="1" type="ORF">BJ984_001719</name>
</gene>
<evidence type="ECO:0000313" key="1">
    <source>
        <dbReference type="EMBL" id="NYD70561.1"/>
    </source>
</evidence>
<accession>A0A852SNY1</accession>
<organism evidence="1 2">
    <name type="scientific">Herbiconiux flava</name>
    <dbReference type="NCBI Taxonomy" id="881268"/>
    <lineage>
        <taxon>Bacteria</taxon>
        <taxon>Bacillati</taxon>
        <taxon>Actinomycetota</taxon>
        <taxon>Actinomycetes</taxon>
        <taxon>Micrococcales</taxon>
        <taxon>Microbacteriaceae</taxon>
        <taxon>Herbiconiux</taxon>
    </lineage>
</organism>